<dbReference type="EMBL" id="PKSG01000338">
    <property type="protein sequence ID" value="POR36327.1"/>
    <property type="molecule type" value="Genomic_DNA"/>
</dbReference>
<evidence type="ECO:0000313" key="3">
    <source>
        <dbReference type="Proteomes" id="UP000237481"/>
    </source>
</evidence>
<evidence type="ECO:0000313" key="2">
    <source>
        <dbReference type="EMBL" id="POR36327.1"/>
    </source>
</evidence>
<dbReference type="Proteomes" id="UP000237481">
    <property type="component" value="Unassembled WGS sequence"/>
</dbReference>
<feature type="region of interest" description="Disordered" evidence="1">
    <location>
        <begin position="1"/>
        <end position="29"/>
    </location>
</feature>
<reference evidence="2 3" key="1">
    <citation type="submission" date="2018-01" db="EMBL/GenBank/DDBJ databases">
        <title>Harnessing the power of phylogenomics to disentangle the directionality and signatures of interkingdom host jumping in the parasitic fungal genus Tolypocladium.</title>
        <authorList>
            <person name="Quandt C.A."/>
            <person name="Patterson W."/>
            <person name="Spatafora J.W."/>
        </authorList>
    </citation>
    <scope>NUCLEOTIDE SEQUENCE [LARGE SCALE GENOMIC DNA]</scope>
    <source>
        <strain evidence="2 3">NRBC 100945</strain>
    </source>
</reference>
<dbReference type="Gene3D" id="3.30.70.260">
    <property type="match status" value="1"/>
</dbReference>
<dbReference type="STRING" id="94208.A0A2S4L1R6"/>
<name>A0A2S4L1R6_9HYPO</name>
<feature type="region of interest" description="Disordered" evidence="1">
    <location>
        <begin position="228"/>
        <end position="247"/>
    </location>
</feature>
<dbReference type="GO" id="GO:0046394">
    <property type="term" value="P:carboxylic acid biosynthetic process"/>
    <property type="evidence" value="ECO:0007669"/>
    <property type="project" value="UniProtKB-ARBA"/>
</dbReference>
<proteinExistence type="predicted"/>
<protein>
    <submittedName>
        <fullName evidence="2">Formyltetrahydrofolate deformylase</fullName>
    </submittedName>
</protein>
<dbReference type="InterPro" id="IPR045865">
    <property type="entry name" value="ACT-like_dom_sf"/>
</dbReference>
<sequence length="247" mass="26716">MTLPEKPSQVRTPGRASSPQWGQAGVGAGHSTAGDLAWWRTLQGTPNAAGPDSFDMAVADDHILTLTCPDKPGIIYAVTAVFASHGHNRPRLPALLHTRALRARRRERHHGAPSHAPISARRRVPYDLRRAADGPLATTLTTCYSVPVIVSNHPDYEPLAASYSIEFYHLPVTKDTRSCSRRRYARLYPAVLLISTIASYPPLKAPSPTTRPTNAALRLLALPRTLSPPTSTRALLSSSASRASTIA</sequence>
<feature type="compositionally biased region" description="Polar residues" evidence="1">
    <location>
        <begin position="9"/>
        <end position="21"/>
    </location>
</feature>
<dbReference type="GO" id="GO:0008864">
    <property type="term" value="F:formyltetrahydrofolate deformylase activity"/>
    <property type="evidence" value="ECO:0007669"/>
    <property type="project" value="InterPro"/>
</dbReference>
<evidence type="ECO:0000256" key="1">
    <source>
        <dbReference type="SAM" id="MobiDB-lite"/>
    </source>
</evidence>
<organism evidence="2 3">
    <name type="scientific">Tolypocladium paradoxum</name>
    <dbReference type="NCBI Taxonomy" id="94208"/>
    <lineage>
        <taxon>Eukaryota</taxon>
        <taxon>Fungi</taxon>
        <taxon>Dikarya</taxon>
        <taxon>Ascomycota</taxon>
        <taxon>Pezizomycotina</taxon>
        <taxon>Sordariomycetes</taxon>
        <taxon>Hypocreomycetidae</taxon>
        <taxon>Hypocreales</taxon>
        <taxon>Ophiocordycipitaceae</taxon>
        <taxon>Tolypocladium</taxon>
    </lineage>
</organism>
<accession>A0A2S4L1R6</accession>
<gene>
    <name evidence="2" type="ORF">TPAR_03474</name>
</gene>
<dbReference type="AlphaFoldDB" id="A0A2S4L1R6"/>
<dbReference type="PRINTS" id="PR01575">
    <property type="entry name" value="FFH4HYDRLASE"/>
</dbReference>
<dbReference type="InterPro" id="IPR004810">
    <property type="entry name" value="PurU"/>
</dbReference>
<dbReference type="SUPFAM" id="SSF55021">
    <property type="entry name" value="ACT-like"/>
    <property type="match status" value="1"/>
</dbReference>
<dbReference type="GO" id="GO:0006520">
    <property type="term" value="P:amino acid metabolic process"/>
    <property type="evidence" value="ECO:0007669"/>
    <property type="project" value="UniProtKB-ARBA"/>
</dbReference>
<comment type="caution">
    <text evidence="2">The sequence shown here is derived from an EMBL/GenBank/DDBJ whole genome shotgun (WGS) entry which is preliminary data.</text>
</comment>
<dbReference type="GO" id="GO:0006189">
    <property type="term" value="P:'de novo' IMP biosynthetic process"/>
    <property type="evidence" value="ECO:0007669"/>
    <property type="project" value="InterPro"/>
</dbReference>
<keyword evidence="3" id="KW-1185">Reference proteome</keyword>